<evidence type="ECO:0000313" key="1">
    <source>
        <dbReference type="EMBL" id="MBB3166348.1"/>
    </source>
</evidence>
<sequence>MELVDDHHNRREGSLMATVTYVRTIKFVAEILEEDPELLQAIVSNDDNLSYGSIISVYTGDDESVTALTDDGMDELEQMLKDARRSPQEWNDFLDSFVDDELLVARIKAKSPR</sequence>
<reference evidence="1 2" key="1">
    <citation type="submission" date="2020-08" db="EMBL/GenBank/DDBJ databases">
        <title>Genomic Encyclopedia of Type Strains, Phase III (KMG-III): the genomes of soil and plant-associated and newly described type strains.</title>
        <authorList>
            <person name="Whitman W."/>
        </authorList>
    </citation>
    <scope>NUCLEOTIDE SEQUENCE [LARGE SCALE GENOMIC DNA]</scope>
    <source>
        <strain evidence="1 2">CECT 8280</strain>
    </source>
</reference>
<keyword evidence="2" id="KW-1185">Reference proteome</keyword>
<comment type="caution">
    <text evidence="1">The sequence shown here is derived from an EMBL/GenBank/DDBJ whole genome shotgun (WGS) entry which is preliminary data.</text>
</comment>
<accession>A0ABR6GJ77</accession>
<dbReference type="Proteomes" id="UP000542811">
    <property type="component" value="Unassembled WGS sequence"/>
</dbReference>
<organism evidence="1 2">
    <name type="scientific">Rhizobium laguerreae</name>
    <dbReference type="NCBI Taxonomy" id="1076926"/>
    <lineage>
        <taxon>Bacteria</taxon>
        <taxon>Pseudomonadati</taxon>
        <taxon>Pseudomonadota</taxon>
        <taxon>Alphaproteobacteria</taxon>
        <taxon>Hyphomicrobiales</taxon>
        <taxon>Rhizobiaceae</taxon>
        <taxon>Rhizobium/Agrobacterium group</taxon>
        <taxon>Rhizobium</taxon>
    </lineage>
</organism>
<name>A0ABR6GJ77_9HYPH</name>
<proteinExistence type="predicted"/>
<dbReference type="EMBL" id="JACHXX010000016">
    <property type="protein sequence ID" value="MBB3166348.1"/>
    <property type="molecule type" value="Genomic_DNA"/>
</dbReference>
<gene>
    <name evidence="1" type="ORF">FHS25_006865</name>
</gene>
<protein>
    <submittedName>
        <fullName evidence="1">Uncharacterized protein</fullName>
    </submittedName>
</protein>
<evidence type="ECO:0000313" key="2">
    <source>
        <dbReference type="Proteomes" id="UP000542811"/>
    </source>
</evidence>